<feature type="compositionally biased region" description="Gly residues" evidence="1">
    <location>
        <begin position="191"/>
        <end position="207"/>
    </location>
</feature>
<feature type="region of interest" description="Disordered" evidence="1">
    <location>
        <begin position="41"/>
        <end position="65"/>
    </location>
</feature>
<protein>
    <submittedName>
        <fullName evidence="2">Uncharacterized protein</fullName>
    </submittedName>
</protein>
<organism evidence="2 3">
    <name type="scientific">Edaphochlamys debaryana</name>
    <dbReference type="NCBI Taxonomy" id="47281"/>
    <lineage>
        <taxon>Eukaryota</taxon>
        <taxon>Viridiplantae</taxon>
        <taxon>Chlorophyta</taxon>
        <taxon>core chlorophytes</taxon>
        <taxon>Chlorophyceae</taxon>
        <taxon>CS clade</taxon>
        <taxon>Chlamydomonadales</taxon>
        <taxon>Chlamydomonadales incertae sedis</taxon>
        <taxon>Edaphochlamys</taxon>
    </lineage>
</organism>
<keyword evidence="3" id="KW-1185">Reference proteome</keyword>
<dbReference type="AlphaFoldDB" id="A0A835Y2N4"/>
<accession>A0A835Y2N4</accession>
<comment type="caution">
    <text evidence="2">The sequence shown here is derived from an EMBL/GenBank/DDBJ whole genome shotgun (WGS) entry which is preliminary data.</text>
</comment>
<dbReference type="EMBL" id="JAEHOE010000033">
    <property type="protein sequence ID" value="KAG2494114.1"/>
    <property type="molecule type" value="Genomic_DNA"/>
</dbReference>
<name>A0A835Y2N4_9CHLO</name>
<gene>
    <name evidence="2" type="ORF">HYH03_007753</name>
</gene>
<dbReference type="Proteomes" id="UP000612055">
    <property type="component" value="Unassembled WGS sequence"/>
</dbReference>
<feature type="compositionally biased region" description="Low complexity" evidence="1">
    <location>
        <begin position="170"/>
        <end position="179"/>
    </location>
</feature>
<reference evidence="2" key="1">
    <citation type="journal article" date="2020" name="bioRxiv">
        <title>Comparative genomics of Chlamydomonas.</title>
        <authorList>
            <person name="Craig R.J."/>
            <person name="Hasan A.R."/>
            <person name="Ness R.W."/>
            <person name="Keightley P.D."/>
        </authorList>
    </citation>
    <scope>NUCLEOTIDE SEQUENCE</scope>
    <source>
        <strain evidence="2">CCAP 11/70</strain>
    </source>
</reference>
<feature type="region of interest" description="Disordered" evidence="1">
    <location>
        <begin position="80"/>
        <end position="221"/>
    </location>
</feature>
<evidence type="ECO:0000313" key="2">
    <source>
        <dbReference type="EMBL" id="KAG2494114.1"/>
    </source>
</evidence>
<sequence length="221" mass="21830">MQASTGKLALLDQPFFHPDPVAAPAELASAVAAGQFKARADPNNPRFYQDIHEKPTKKHPRQGGEQLLAALGCVRSILKKKRGTRPLEPRHQFCPQSPPRPDLHSMLRGRPRPPALNPGGPDGGGGPGGGGGGSGGHGPDGGGGGGPGGAGDADEPWAAGRGRGRKRRSGAGPSSAGRGPSRGGAKRRGRGGAGDGGGGAGAGGAGSSAGPPASKRSRRSG</sequence>
<evidence type="ECO:0000313" key="3">
    <source>
        <dbReference type="Proteomes" id="UP000612055"/>
    </source>
</evidence>
<evidence type="ECO:0000256" key="1">
    <source>
        <dbReference type="SAM" id="MobiDB-lite"/>
    </source>
</evidence>
<feature type="compositionally biased region" description="Gly residues" evidence="1">
    <location>
        <begin position="120"/>
        <end position="151"/>
    </location>
</feature>
<proteinExistence type="predicted"/>